<keyword evidence="1" id="KW-0732">Signal</keyword>
<organism evidence="2 3">
    <name type="scientific">Castellaniella hirudinis</name>
    <dbReference type="NCBI Taxonomy" id="1144617"/>
    <lineage>
        <taxon>Bacteria</taxon>
        <taxon>Pseudomonadati</taxon>
        <taxon>Pseudomonadota</taxon>
        <taxon>Betaproteobacteria</taxon>
        <taxon>Burkholderiales</taxon>
        <taxon>Alcaligenaceae</taxon>
        <taxon>Castellaniella</taxon>
    </lineage>
</organism>
<feature type="signal peptide" evidence="1">
    <location>
        <begin position="1"/>
        <end position="21"/>
    </location>
</feature>
<protein>
    <recommendedName>
        <fullName evidence="4">NitT/TauT family transport system substrate-binding protein</fullName>
    </recommendedName>
</protein>
<dbReference type="Proteomes" id="UP001595756">
    <property type="component" value="Unassembled WGS sequence"/>
</dbReference>
<evidence type="ECO:0000256" key="1">
    <source>
        <dbReference type="SAM" id="SignalP"/>
    </source>
</evidence>
<dbReference type="RefSeq" id="WP_376811447.1">
    <property type="nucleotide sequence ID" value="NZ_JBHSDY010000002.1"/>
</dbReference>
<dbReference type="EMBL" id="JBHSDY010000002">
    <property type="protein sequence ID" value="MFC4296876.1"/>
    <property type="molecule type" value="Genomic_DNA"/>
</dbReference>
<accession>A0ABV8RWX1</accession>
<name>A0ABV8RWX1_9BURK</name>
<feature type="chain" id="PRO_5046831325" description="NitT/TauT family transport system substrate-binding protein" evidence="1">
    <location>
        <begin position="22"/>
        <end position="364"/>
    </location>
</feature>
<evidence type="ECO:0000313" key="3">
    <source>
        <dbReference type="Proteomes" id="UP001595756"/>
    </source>
</evidence>
<evidence type="ECO:0008006" key="4">
    <source>
        <dbReference type="Google" id="ProtNLM"/>
    </source>
</evidence>
<reference evidence="3" key="1">
    <citation type="journal article" date="2019" name="Int. J. Syst. Evol. Microbiol.">
        <title>The Global Catalogue of Microorganisms (GCM) 10K type strain sequencing project: providing services to taxonomists for standard genome sequencing and annotation.</title>
        <authorList>
            <consortium name="The Broad Institute Genomics Platform"/>
            <consortium name="The Broad Institute Genome Sequencing Center for Infectious Disease"/>
            <person name="Wu L."/>
            <person name="Ma J."/>
        </authorList>
    </citation>
    <scope>NUCLEOTIDE SEQUENCE [LARGE SCALE GENOMIC DNA]</scope>
    <source>
        <strain evidence="3">CGMCC 1.19029</strain>
    </source>
</reference>
<evidence type="ECO:0000313" key="2">
    <source>
        <dbReference type="EMBL" id="MFC4296876.1"/>
    </source>
</evidence>
<comment type="caution">
    <text evidence="2">The sequence shown here is derived from an EMBL/GenBank/DDBJ whole genome shotgun (WGS) entry which is preliminary data.</text>
</comment>
<keyword evidence="3" id="KW-1185">Reference proteome</keyword>
<sequence length="364" mass="39797">MACRLGFLAAGLALSGTQVYAATDLSKVCPSPFVIQMDWYPQAEHGPEYQLLGDDYKVDAKNKVVRGSLVSRGKPTGIDVEVRSGGPAIGNMPVPSVMYTDDSVAVGMVSSDIAISLSGATPVKSILAVWEKSPIMFMWDPATYPDIHTIADLGRNHVIVRVSPYAKYSSWLIASGLMTKDEIDKSYDGSPSQFIASNGKYAQQGTATSEPYLYEHEFKAWDKPVRFQLLHDAGFKPYFAAAAVKPSNMEALAPCLKQIVPIWQQAIVDYVASPDRANKIIVDTVSQFHDFWTYSAPRATAAHAAIMKLGLMSNGDNKTIGDMEPQRIQDLMDKMRLGGEKIPDQLKADDLLTNQFIDPSIGLP</sequence>
<gene>
    <name evidence="2" type="ORF">ACFO0J_02320</name>
</gene>
<dbReference type="Gene3D" id="3.40.190.10">
    <property type="entry name" value="Periplasmic binding protein-like II"/>
    <property type="match status" value="1"/>
</dbReference>
<proteinExistence type="predicted"/>